<dbReference type="InterPro" id="IPR001173">
    <property type="entry name" value="Glyco_trans_2-like"/>
</dbReference>
<dbReference type="EMBL" id="BDUF01000106">
    <property type="protein sequence ID" value="GAX91611.1"/>
    <property type="molecule type" value="Genomic_DNA"/>
</dbReference>
<reference evidence="3" key="1">
    <citation type="submission" date="2017-07" db="EMBL/GenBank/DDBJ databases">
        <title>Draft genome sequence of Effusibacillus lacus strain skLN1.</title>
        <authorList>
            <person name="Watanabe M."/>
            <person name="Kojima H."/>
            <person name="Fukui M."/>
        </authorList>
    </citation>
    <scope>NUCLEOTIDE SEQUENCE [LARGE SCALE GENOMIC DNA]</scope>
    <source>
        <strain evidence="3">skLN1</strain>
    </source>
</reference>
<evidence type="ECO:0000313" key="3">
    <source>
        <dbReference type="Proteomes" id="UP000217785"/>
    </source>
</evidence>
<dbReference type="Proteomes" id="UP000217785">
    <property type="component" value="Unassembled WGS sequence"/>
</dbReference>
<dbReference type="SUPFAM" id="SSF48452">
    <property type="entry name" value="TPR-like"/>
    <property type="match status" value="1"/>
</dbReference>
<dbReference type="Gene3D" id="3.90.550.10">
    <property type="entry name" value="Spore Coat Polysaccharide Biosynthesis Protein SpsA, Chain A"/>
    <property type="match status" value="1"/>
</dbReference>
<evidence type="ECO:0000259" key="1">
    <source>
        <dbReference type="Pfam" id="PF00535"/>
    </source>
</evidence>
<sequence length="549" mass="62590">MIVKNEEEHLPRCLKSVKGAVDEIIVVDTGSTDGTVEVARQWGAHVIRSSWQNDFAYARNVGIEQAKGDWILWLDADEELEAADRKKLREYAKHQEYEAFLLQIHNYVGDGSQGATINPVLRMFRNRPTYRFEGRIHEQIAASIYRHKPEAAFHIAEIKIHHYGYQQEIVTKKDKIRRNLNLLRQMAAEQPEDPFTQYNLGVEYLRSSDVKQALDAFRMAKSLLDPAATSYAHLLFKYEIWCLLALGRVEEANRICDEGIDLYPQYTDLHHLKGVCLTQLGKPEEAKNSFLHAIELGPAPSGYHTEEGMGTYQTCYALGMLYEAVREYNNAVEWYLQAVHFKSSLNPPLYRIFHLMRCTGAQSRIVSFIDERFHLRTENAVAKIIDILFETDCLEPIPALAEQLQKGNFKEFKLMVQIKSLLLAGNLKGVRNAMGQLRFKDKAKFKKWLAWAEHGSDPAEDDSLSTEELSLAVKIAFKNGRFDDTLRMISKWLQRLDEPESGKRIIRTLSSLADSHLGVLGQSPRFGDLVRDARLAAPCEDGFSGGTLQ</sequence>
<name>A0A292YRS1_9BACL</name>
<dbReference type="SMART" id="SM00028">
    <property type="entry name" value="TPR"/>
    <property type="match status" value="4"/>
</dbReference>
<gene>
    <name evidence="2" type="ORF">EFBL_3301</name>
</gene>
<dbReference type="CDD" id="cd02511">
    <property type="entry name" value="Beta4Glucosyltransferase"/>
    <property type="match status" value="1"/>
</dbReference>
<accession>A0A292YRS1</accession>
<proteinExistence type="predicted"/>
<dbReference type="PANTHER" id="PTHR43630:SF2">
    <property type="entry name" value="GLYCOSYLTRANSFERASE"/>
    <property type="match status" value="1"/>
</dbReference>
<protein>
    <recommendedName>
        <fullName evidence="1">Glycosyltransferase 2-like domain-containing protein</fullName>
    </recommendedName>
</protein>
<dbReference type="SUPFAM" id="SSF53448">
    <property type="entry name" value="Nucleotide-diphospho-sugar transferases"/>
    <property type="match status" value="1"/>
</dbReference>
<dbReference type="InterPro" id="IPR011990">
    <property type="entry name" value="TPR-like_helical_dom_sf"/>
</dbReference>
<dbReference type="PANTHER" id="PTHR43630">
    <property type="entry name" value="POLY-BETA-1,6-N-ACETYL-D-GLUCOSAMINE SYNTHASE"/>
    <property type="match status" value="1"/>
</dbReference>
<dbReference type="Pfam" id="PF00535">
    <property type="entry name" value="Glycos_transf_2"/>
    <property type="match status" value="1"/>
</dbReference>
<comment type="caution">
    <text evidence="2">The sequence shown here is derived from an EMBL/GenBank/DDBJ whole genome shotgun (WGS) entry which is preliminary data.</text>
</comment>
<dbReference type="AlphaFoldDB" id="A0A292YRS1"/>
<feature type="domain" description="Glycosyltransferase 2-like" evidence="1">
    <location>
        <begin position="1"/>
        <end position="119"/>
    </location>
</feature>
<keyword evidence="3" id="KW-1185">Reference proteome</keyword>
<dbReference type="InterPro" id="IPR019734">
    <property type="entry name" value="TPR_rpt"/>
</dbReference>
<dbReference type="InterPro" id="IPR029044">
    <property type="entry name" value="Nucleotide-diphossugar_trans"/>
</dbReference>
<organism evidence="2 3">
    <name type="scientific">Effusibacillus lacus</name>
    <dbReference type="NCBI Taxonomy" id="1348429"/>
    <lineage>
        <taxon>Bacteria</taxon>
        <taxon>Bacillati</taxon>
        <taxon>Bacillota</taxon>
        <taxon>Bacilli</taxon>
        <taxon>Bacillales</taxon>
        <taxon>Alicyclobacillaceae</taxon>
        <taxon>Effusibacillus</taxon>
    </lineage>
</organism>
<evidence type="ECO:0000313" key="2">
    <source>
        <dbReference type="EMBL" id="GAX91611.1"/>
    </source>
</evidence>
<dbReference type="Gene3D" id="1.25.40.10">
    <property type="entry name" value="Tetratricopeptide repeat domain"/>
    <property type="match status" value="1"/>
</dbReference>
<dbReference type="Pfam" id="PF13181">
    <property type="entry name" value="TPR_8"/>
    <property type="match status" value="2"/>
</dbReference>